<dbReference type="RefSeq" id="XP_055867233.1">
    <property type="nucleotide sequence ID" value="XM_056011258.1"/>
</dbReference>
<accession>A0A9W2YWY3</accession>
<reference evidence="2" key="1">
    <citation type="submission" date="2025-08" db="UniProtKB">
        <authorList>
            <consortium name="RefSeq"/>
        </authorList>
    </citation>
    <scope>IDENTIFICATION</scope>
</reference>
<dbReference type="AlphaFoldDB" id="A0A9W2YWY3"/>
<dbReference type="GeneID" id="106068488"/>
<sequence>MFKMADRNDINFESDIEEGKRKVKVMKLNSRDFVVTEIMVLHEDENSTSKTVLEVKQELLQIIQPNVDPKHYDLVGVMNGSVTMNDDNDITDYDAFLNDTKAHLQFRKSS</sequence>
<evidence type="ECO:0000313" key="1">
    <source>
        <dbReference type="Proteomes" id="UP001165740"/>
    </source>
</evidence>
<name>A0A9W2YWY3_BIOGL</name>
<organism evidence="1 2">
    <name type="scientific">Biomphalaria glabrata</name>
    <name type="common">Bloodfluke planorb</name>
    <name type="synonym">Freshwater snail</name>
    <dbReference type="NCBI Taxonomy" id="6526"/>
    <lineage>
        <taxon>Eukaryota</taxon>
        <taxon>Metazoa</taxon>
        <taxon>Spiralia</taxon>
        <taxon>Lophotrochozoa</taxon>
        <taxon>Mollusca</taxon>
        <taxon>Gastropoda</taxon>
        <taxon>Heterobranchia</taxon>
        <taxon>Euthyneura</taxon>
        <taxon>Panpulmonata</taxon>
        <taxon>Hygrophila</taxon>
        <taxon>Lymnaeoidea</taxon>
        <taxon>Planorbidae</taxon>
        <taxon>Biomphalaria</taxon>
    </lineage>
</organism>
<dbReference type="Proteomes" id="UP001165740">
    <property type="component" value="Chromosome 14"/>
</dbReference>
<keyword evidence="1" id="KW-1185">Reference proteome</keyword>
<proteinExistence type="predicted"/>
<gene>
    <name evidence="2" type="primary">LOC106068488</name>
</gene>
<protein>
    <submittedName>
        <fullName evidence="2">Uncharacterized protein LOC106068488 isoform X1</fullName>
    </submittedName>
</protein>
<evidence type="ECO:0000313" key="2">
    <source>
        <dbReference type="RefSeq" id="XP_055867233.1"/>
    </source>
</evidence>